<evidence type="ECO:0000313" key="4">
    <source>
        <dbReference type="Proteomes" id="UP000295164"/>
    </source>
</evidence>
<keyword evidence="4" id="KW-1185">Reference proteome</keyword>
<comment type="caution">
    <text evidence="3">The sequence shown here is derived from an EMBL/GenBank/DDBJ whole genome shotgun (WGS) entry which is preliminary data.</text>
</comment>
<keyword evidence="2" id="KW-0812">Transmembrane</keyword>
<dbReference type="EMBL" id="SKFH01000057">
    <property type="protein sequence ID" value="TCZ64701.1"/>
    <property type="molecule type" value="Genomic_DNA"/>
</dbReference>
<sequence>MKRNRSSYTTAQKIGSVLLMIALLWLTVSIPFVYRFQQQQKAIKASIALEKSADDDSGNPLSNTNEEKCESGVSMPSEYLHEPLHIEHPSGALSLQYHSYEQDDFVAFHPEFITPPPDADRS</sequence>
<name>A0A4V6P637_9BACT</name>
<evidence type="ECO:0000256" key="2">
    <source>
        <dbReference type="SAM" id="Phobius"/>
    </source>
</evidence>
<keyword evidence="2" id="KW-1133">Transmembrane helix</keyword>
<accession>A0A4V6P637</accession>
<dbReference type="RefSeq" id="WP_131854352.1">
    <property type="nucleotide sequence ID" value="NZ_SKFH01000057.1"/>
</dbReference>
<organism evidence="3 4">
    <name type="scientific">Flaviaesturariibacter aridisoli</name>
    <dbReference type="NCBI Taxonomy" id="2545761"/>
    <lineage>
        <taxon>Bacteria</taxon>
        <taxon>Pseudomonadati</taxon>
        <taxon>Bacteroidota</taxon>
        <taxon>Chitinophagia</taxon>
        <taxon>Chitinophagales</taxon>
        <taxon>Chitinophagaceae</taxon>
        <taxon>Flaviaestuariibacter</taxon>
    </lineage>
</organism>
<dbReference type="AlphaFoldDB" id="A0A4V6P637"/>
<feature type="transmembrane region" description="Helical" evidence="2">
    <location>
        <begin position="14"/>
        <end position="34"/>
    </location>
</feature>
<feature type="region of interest" description="Disordered" evidence="1">
    <location>
        <begin position="51"/>
        <end position="74"/>
    </location>
</feature>
<dbReference type="Proteomes" id="UP000295164">
    <property type="component" value="Unassembled WGS sequence"/>
</dbReference>
<evidence type="ECO:0000313" key="3">
    <source>
        <dbReference type="EMBL" id="TCZ64701.1"/>
    </source>
</evidence>
<reference evidence="3 4" key="1">
    <citation type="submission" date="2019-03" db="EMBL/GenBank/DDBJ databases">
        <authorList>
            <person name="Kim M.K.M."/>
        </authorList>
    </citation>
    <scope>NUCLEOTIDE SEQUENCE [LARGE SCALE GENOMIC DNA]</scope>
    <source>
        <strain evidence="3 4">17J68-15</strain>
    </source>
</reference>
<gene>
    <name evidence="3" type="ORF">E0486_17955</name>
</gene>
<proteinExistence type="predicted"/>
<protein>
    <submittedName>
        <fullName evidence="3">Uncharacterized protein</fullName>
    </submittedName>
</protein>
<keyword evidence="2" id="KW-0472">Membrane</keyword>
<dbReference type="OrthoDB" id="676351at2"/>
<evidence type="ECO:0000256" key="1">
    <source>
        <dbReference type="SAM" id="MobiDB-lite"/>
    </source>
</evidence>